<reference evidence="1 2" key="1">
    <citation type="submission" date="2017-11" db="EMBL/GenBank/DDBJ databases">
        <title>The genome sequence of Pantoea rodasii DSM 26611.</title>
        <authorList>
            <person name="Gao J."/>
            <person name="Mao X."/>
            <person name="Sun J."/>
        </authorList>
    </citation>
    <scope>NUCLEOTIDE SEQUENCE [LARGE SCALE GENOMIC DNA]</scope>
    <source>
        <strain evidence="1 2">DSM 26611</strain>
    </source>
</reference>
<comment type="caution">
    <text evidence="1">The sequence shown here is derived from an EMBL/GenBank/DDBJ whole genome shotgun (WGS) entry which is preliminary data.</text>
</comment>
<gene>
    <name evidence="1" type="ORF">PRCB_01305</name>
</gene>
<dbReference type="InterPro" id="IPR010985">
    <property type="entry name" value="Ribbon_hlx_hlx"/>
</dbReference>
<dbReference type="Pfam" id="PF05534">
    <property type="entry name" value="HicB"/>
    <property type="match status" value="1"/>
</dbReference>
<sequence>MNKLFNYKGFFGSIDFSMEELSMCGKIECINDLVTYEAKDLASLKAEFEAAVDDYLETCAAIGKEPDKTMSGTFNVRIGEELHKQAYLMAKSKGMNLNEFIKDSVKEKLQSKNEYHFHFDKKPEEKTIALSFGSQFRAGTKWSAVTHITHDRAWDGQHDA</sequence>
<dbReference type="STRING" id="1076549.HA45_10210"/>
<dbReference type="OrthoDB" id="5297106at2"/>
<protein>
    <submittedName>
        <fullName evidence="1">Toxin-antitoxin system HicB family antitoxin</fullName>
    </submittedName>
</protein>
<dbReference type="EMBL" id="PIQI01000003">
    <property type="protein sequence ID" value="PJZ07331.1"/>
    <property type="molecule type" value="Genomic_DNA"/>
</dbReference>
<dbReference type="Proteomes" id="UP000232062">
    <property type="component" value="Unassembled WGS sequence"/>
</dbReference>
<name>A0A2M9WIF6_9GAMM</name>
<dbReference type="AlphaFoldDB" id="A0A2M9WIF6"/>
<keyword evidence="2" id="KW-1185">Reference proteome</keyword>
<dbReference type="RefSeq" id="WP_100699962.1">
    <property type="nucleotide sequence ID" value="NZ_MLFP01000006.1"/>
</dbReference>
<evidence type="ECO:0000313" key="2">
    <source>
        <dbReference type="Proteomes" id="UP000232062"/>
    </source>
</evidence>
<dbReference type="InterPro" id="IPR008651">
    <property type="entry name" value="Uncharacterised_HicB"/>
</dbReference>
<proteinExistence type="predicted"/>
<organism evidence="1 2">
    <name type="scientific">Pantoea rodasii</name>
    <dbReference type="NCBI Taxonomy" id="1076549"/>
    <lineage>
        <taxon>Bacteria</taxon>
        <taxon>Pseudomonadati</taxon>
        <taxon>Pseudomonadota</taxon>
        <taxon>Gammaproteobacteria</taxon>
        <taxon>Enterobacterales</taxon>
        <taxon>Erwiniaceae</taxon>
        <taxon>Pantoea</taxon>
    </lineage>
</organism>
<dbReference type="SUPFAM" id="SSF47598">
    <property type="entry name" value="Ribbon-helix-helix"/>
    <property type="match status" value="1"/>
</dbReference>
<accession>A0A2M9WIF6</accession>
<dbReference type="GO" id="GO:0006355">
    <property type="term" value="P:regulation of DNA-templated transcription"/>
    <property type="evidence" value="ECO:0007669"/>
    <property type="project" value="InterPro"/>
</dbReference>
<evidence type="ECO:0000313" key="1">
    <source>
        <dbReference type="EMBL" id="PJZ07331.1"/>
    </source>
</evidence>